<sequence>MASIDCPPEVSEWDISGLTKIPSLFQVIDIPHPYTDVAPNSLVLGLVKCIHVQNAVLDKDALVDATKLKPVVQLGDISYSTFGMPFRIPRVGGQPTMSQQNVFYTDLHARANEEGDAMSKSFKENYQVHPRGDGALTKELSNKGMAHKAEMEKLHRKASEWIFTQNNIVRSGNVPCRFIGSDVLNTATRAGEQPRGSRLAWSLCERSHIFHGTIHPRGPKARTHRTPSYSRITPEFLGEGLHLRNGATKIKFVTIEELMSNLIAKLDPQNAGVLL</sequence>
<protein>
    <recommendedName>
        <fullName evidence="1">DUF1771 domain-containing protein</fullName>
    </recommendedName>
</protein>
<organism evidence="2 3">
    <name type="scientific">Hermanssonia centrifuga</name>
    <dbReference type="NCBI Taxonomy" id="98765"/>
    <lineage>
        <taxon>Eukaryota</taxon>
        <taxon>Fungi</taxon>
        <taxon>Dikarya</taxon>
        <taxon>Basidiomycota</taxon>
        <taxon>Agaricomycotina</taxon>
        <taxon>Agaricomycetes</taxon>
        <taxon>Polyporales</taxon>
        <taxon>Meruliaceae</taxon>
        <taxon>Hermanssonia</taxon>
    </lineage>
</organism>
<dbReference type="OrthoDB" id="3231855at2759"/>
<evidence type="ECO:0000313" key="2">
    <source>
        <dbReference type="EMBL" id="PSR74022.1"/>
    </source>
</evidence>
<evidence type="ECO:0000259" key="1">
    <source>
        <dbReference type="SMART" id="SM01162"/>
    </source>
</evidence>
<gene>
    <name evidence="2" type="ORF">PHLCEN_2v10206</name>
</gene>
<dbReference type="InterPro" id="IPR053020">
    <property type="entry name" value="Smr_domain_protein"/>
</dbReference>
<name>A0A2R6NNL9_9APHY</name>
<dbReference type="Pfam" id="PF08590">
    <property type="entry name" value="DUF1771"/>
    <property type="match status" value="1"/>
</dbReference>
<dbReference type="InterPro" id="IPR013899">
    <property type="entry name" value="DUF1771"/>
</dbReference>
<dbReference type="STRING" id="98765.A0A2R6NNL9"/>
<dbReference type="Gene3D" id="2.30.110.10">
    <property type="entry name" value="Electron Transport, Fmn-binding Protein, Chain A"/>
    <property type="match status" value="1"/>
</dbReference>
<dbReference type="InterPro" id="IPR012349">
    <property type="entry name" value="Split_barrel_FMN-bd"/>
</dbReference>
<proteinExistence type="predicted"/>
<feature type="domain" description="DUF1771" evidence="1">
    <location>
        <begin position="103"/>
        <end position="168"/>
    </location>
</feature>
<dbReference type="EMBL" id="MLYV02001036">
    <property type="protein sequence ID" value="PSR74022.1"/>
    <property type="molecule type" value="Genomic_DNA"/>
</dbReference>
<dbReference type="AlphaFoldDB" id="A0A2R6NNL9"/>
<accession>A0A2R6NNL9</accession>
<dbReference type="PANTHER" id="PTHR47417">
    <property type="entry name" value="SMR DOMAIN-CONTAINING PROTEIN YPL199C"/>
    <property type="match status" value="1"/>
</dbReference>
<dbReference type="SMART" id="SM01162">
    <property type="entry name" value="DUF1771"/>
    <property type="match status" value="1"/>
</dbReference>
<keyword evidence="3" id="KW-1185">Reference proteome</keyword>
<evidence type="ECO:0000313" key="3">
    <source>
        <dbReference type="Proteomes" id="UP000186601"/>
    </source>
</evidence>
<dbReference type="PANTHER" id="PTHR47417:SF1">
    <property type="entry name" value="SMR DOMAIN-CONTAINING PROTEIN YPL199C"/>
    <property type="match status" value="1"/>
</dbReference>
<reference evidence="2 3" key="1">
    <citation type="submission" date="2018-02" db="EMBL/GenBank/DDBJ databases">
        <title>Genome sequence of the basidiomycete white-rot fungus Phlebia centrifuga.</title>
        <authorList>
            <person name="Granchi Z."/>
            <person name="Peng M."/>
            <person name="de Vries R.P."/>
            <person name="Hilden K."/>
            <person name="Makela M.R."/>
            <person name="Grigoriev I."/>
            <person name="Riley R."/>
        </authorList>
    </citation>
    <scope>NUCLEOTIDE SEQUENCE [LARGE SCALE GENOMIC DNA]</scope>
    <source>
        <strain evidence="2 3">FBCC195</strain>
    </source>
</reference>
<comment type="caution">
    <text evidence="2">The sequence shown here is derived from an EMBL/GenBank/DDBJ whole genome shotgun (WGS) entry which is preliminary data.</text>
</comment>
<dbReference type="Proteomes" id="UP000186601">
    <property type="component" value="Unassembled WGS sequence"/>
</dbReference>